<evidence type="ECO:0000313" key="2">
    <source>
        <dbReference type="EMBL" id="MBC2601682.1"/>
    </source>
</evidence>
<dbReference type="AlphaFoldDB" id="A0A7X1AXI2"/>
<evidence type="ECO:0000256" key="1">
    <source>
        <dbReference type="SAM" id="Phobius"/>
    </source>
</evidence>
<dbReference type="Proteomes" id="UP000525652">
    <property type="component" value="Unassembled WGS sequence"/>
</dbReference>
<keyword evidence="1" id="KW-0812">Transmembrane</keyword>
<accession>A0A7X1AXI2</accession>
<dbReference type="EMBL" id="JACHVA010000069">
    <property type="protein sequence ID" value="MBC2601682.1"/>
    <property type="molecule type" value="Genomic_DNA"/>
</dbReference>
<gene>
    <name evidence="2" type="ORF">H5P30_07815</name>
</gene>
<organism evidence="2 3">
    <name type="scientific">Puniceicoccus vermicola</name>
    <dbReference type="NCBI Taxonomy" id="388746"/>
    <lineage>
        <taxon>Bacteria</taxon>
        <taxon>Pseudomonadati</taxon>
        <taxon>Verrucomicrobiota</taxon>
        <taxon>Opitutia</taxon>
        <taxon>Puniceicoccales</taxon>
        <taxon>Puniceicoccaceae</taxon>
        <taxon>Puniceicoccus</taxon>
    </lineage>
</organism>
<keyword evidence="1" id="KW-0472">Membrane</keyword>
<sequence>MFFFRKFYRWRYFRRQRAQSYRPFIGAGKGFGISFGRHLARSTREGKEFSGFRDRLSRRKRRFFKIGVALIFLVFLGWVVYESAFGLSLF</sequence>
<feature type="transmembrane region" description="Helical" evidence="1">
    <location>
        <begin position="63"/>
        <end position="81"/>
    </location>
</feature>
<keyword evidence="3" id="KW-1185">Reference proteome</keyword>
<dbReference type="RefSeq" id="WP_185692400.1">
    <property type="nucleotide sequence ID" value="NZ_JACHVA010000069.1"/>
</dbReference>
<evidence type="ECO:0000313" key="3">
    <source>
        <dbReference type="Proteomes" id="UP000525652"/>
    </source>
</evidence>
<protein>
    <submittedName>
        <fullName evidence="2">Uncharacterized protein</fullName>
    </submittedName>
</protein>
<proteinExistence type="predicted"/>
<keyword evidence="1" id="KW-1133">Transmembrane helix</keyword>
<reference evidence="2 3" key="1">
    <citation type="submission" date="2020-07" db="EMBL/GenBank/DDBJ databases">
        <authorList>
            <person name="Feng X."/>
        </authorList>
    </citation>
    <scope>NUCLEOTIDE SEQUENCE [LARGE SCALE GENOMIC DNA]</scope>
    <source>
        <strain evidence="2 3">JCM14086</strain>
    </source>
</reference>
<name>A0A7X1AXI2_9BACT</name>
<comment type="caution">
    <text evidence="2">The sequence shown here is derived from an EMBL/GenBank/DDBJ whole genome shotgun (WGS) entry which is preliminary data.</text>
</comment>